<reference evidence="1" key="1">
    <citation type="journal article" date="2021" name="Proc. Natl. Acad. Sci. U.S.A.">
        <title>A Catalog of Tens of Thousands of Viruses from Human Metagenomes Reveals Hidden Associations with Chronic Diseases.</title>
        <authorList>
            <person name="Tisza M.J."/>
            <person name="Buck C.B."/>
        </authorList>
    </citation>
    <scope>NUCLEOTIDE SEQUENCE</scope>
    <source>
        <strain evidence="1">CtwQT14</strain>
    </source>
</reference>
<organism evidence="1">
    <name type="scientific">Siphoviridae sp. ctwQT14</name>
    <dbReference type="NCBI Taxonomy" id="2827971"/>
    <lineage>
        <taxon>Viruses</taxon>
        <taxon>Duplodnaviria</taxon>
        <taxon>Heunggongvirae</taxon>
        <taxon>Uroviricota</taxon>
        <taxon>Caudoviricetes</taxon>
    </lineage>
</organism>
<protein>
    <submittedName>
        <fullName evidence="1">Uncharacterized protein</fullName>
    </submittedName>
</protein>
<name>A0A8S5TKR3_9CAUD</name>
<dbReference type="EMBL" id="BK032842">
    <property type="protein sequence ID" value="DAF63591.1"/>
    <property type="molecule type" value="Genomic_DNA"/>
</dbReference>
<sequence>MYNECTIDETASKLELNPKTICRWKAKGNWDKKREEFRKSKQAFHSELYEFARKLMRDISTDMENGEKIDPGRMYAFTRMLPLIGKVKEYEDEARANEKQEERKGLTPELIKTIEEEILGIKHTDG</sequence>
<evidence type="ECO:0000313" key="1">
    <source>
        <dbReference type="EMBL" id="DAF63591.1"/>
    </source>
</evidence>
<accession>A0A8S5TKR3</accession>
<proteinExistence type="predicted"/>